<feature type="signal peptide" evidence="9">
    <location>
        <begin position="1"/>
        <end position="20"/>
    </location>
</feature>
<keyword evidence="5 8" id="KW-0472">Membrane</keyword>
<keyword evidence="7" id="KW-0175">Coiled coil</keyword>
<protein>
    <submittedName>
        <fullName evidence="11">Outer membrane transport energization protein ExbB</fullName>
    </submittedName>
</protein>
<evidence type="ECO:0000256" key="4">
    <source>
        <dbReference type="ARBA" id="ARBA00022989"/>
    </source>
</evidence>
<keyword evidence="12" id="KW-1185">Reference proteome</keyword>
<evidence type="ECO:0000256" key="3">
    <source>
        <dbReference type="ARBA" id="ARBA00022692"/>
    </source>
</evidence>
<keyword evidence="9" id="KW-0732">Signal</keyword>
<proteinExistence type="inferred from homology"/>
<dbReference type="STRING" id="419481.SAMN05216233_11320"/>
<dbReference type="EMBL" id="FMUX01000013">
    <property type="protein sequence ID" value="SCY60193.1"/>
    <property type="molecule type" value="Genomic_DNA"/>
</dbReference>
<reference evidence="11 12" key="1">
    <citation type="submission" date="2016-10" db="EMBL/GenBank/DDBJ databases">
        <authorList>
            <person name="de Groot N.N."/>
        </authorList>
    </citation>
    <scope>NUCLEOTIDE SEQUENCE [LARGE SCALE GENOMIC DNA]</scope>
    <source>
        <strain evidence="11 12">AA1</strain>
    </source>
</reference>
<dbReference type="PIRSF" id="PIRSF037714">
    <property type="entry name" value="TolR"/>
    <property type="match status" value="1"/>
</dbReference>
<dbReference type="Pfam" id="PF01618">
    <property type="entry name" value="MotA_ExbB"/>
    <property type="match status" value="1"/>
</dbReference>
<feature type="transmembrane region" description="Helical" evidence="8">
    <location>
        <begin position="409"/>
        <end position="430"/>
    </location>
</feature>
<feature type="transmembrane region" description="Helical" evidence="8">
    <location>
        <begin position="365"/>
        <end position="389"/>
    </location>
</feature>
<keyword evidence="6" id="KW-0813">Transport</keyword>
<feature type="chain" id="PRO_5011729206" evidence="9">
    <location>
        <begin position="21"/>
        <end position="474"/>
    </location>
</feature>
<evidence type="ECO:0000259" key="10">
    <source>
        <dbReference type="Pfam" id="PF01618"/>
    </source>
</evidence>
<organism evidence="11 12">
    <name type="scientific">Desulfoluna spongiiphila</name>
    <dbReference type="NCBI Taxonomy" id="419481"/>
    <lineage>
        <taxon>Bacteria</taxon>
        <taxon>Pseudomonadati</taxon>
        <taxon>Thermodesulfobacteriota</taxon>
        <taxon>Desulfobacteria</taxon>
        <taxon>Desulfobacterales</taxon>
        <taxon>Desulfolunaceae</taxon>
        <taxon>Desulfoluna</taxon>
    </lineage>
</organism>
<gene>
    <name evidence="11" type="ORF">SAMN05216233_11320</name>
</gene>
<evidence type="ECO:0000256" key="1">
    <source>
        <dbReference type="ARBA" id="ARBA00004651"/>
    </source>
</evidence>
<evidence type="ECO:0000256" key="9">
    <source>
        <dbReference type="SAM" id="SignalP"/>
    </source>
</evidence>
<comment type="subcellular location">
    <subcellularLocation>
        <location evidence="1">Cell membrane</location>
        <topology evidence="1">Multi-pass membrane protein</topology>
    </subcellularLocation>
    <subcellularLocation>
        <location evidence="6">Membrane</location>
        <topology evidence="6">Multi-pass membrane protein</topology>
    </subcellularLocation>
</comment>
<evidence type="ECO:0000256" key="8">
    <source>
        <dbReference type="SAM" id="Phobius"/>
    </source>
</evidence>
<evidence type="ECO:0000256" key="7">
    <source>
        <dbReference type="SAM" id="Coils"/>
    </source>
</evidence>
<keyword evidence="6" id="KW-0653">Protein transport</keyword>
<dbReference type="AlphaFoldDB" id="A0A1G5H8T3"/>
<dbReference type="PANTHER" id="PTHR30625">
    <property type="entry name" value="PROTEIN TOLQ"/>
    <property type="match status" value="1"/>
</dbReference>
<dbReference type="GO" id="GO:0005886">
    <property type="term" value="C:plasma membrane"/>
    <property type="evidence" value="ECO:0007669"/>
    <property type="project" value="UniProtKB-SubCell"/>
</dbReference>
<evidence type="ECO:0000256" key="5">
    <source>
        <dbReference type="ARBA" id="ARBA00023136"/>
    </source>
</evidence>
<evidence type="ECO:0000313" key="12">
    <source>
        <dbReference type="Proteomes" id="UP000198870"/>
    </source>
</evidence>
<evidence type="ECO:0000256" key="6">
    <source>
        <dbReference type="RuleBase" id="RU004057"/>
    </source>
</evidence>
<feature type="coiled-coil region" evidence="7">
    <location>
        <begin position="52"/>
        <end position="100"/>
    </location>
</feature>
<keyword evidence="4 8" id="KW-1133">Transmembrane helix</keyword>
<evidence type="ECO:0000256" key="2">
    <source>
        <dbReference type="ARBA" id="ARBA00022475"/>
    </source>
</evidence>
<name>A0A1G5H8T3_9BACT</name>
<dbReference type="OrthoDB" id="4045at2"/>
<dbReference type="GO" id="GO:0017038">
    <property type="term" value="P:protein import"/>
    <property type="evidence" value="ECO:0007669"/>
    <property type="project" value="TreeGrafter"/>
</dbReference>
<evidence type="ECO:0000313" key="11">
    <source>
        <dbReference type="EMBL" id="SCY60193.1"/>
    </source>
</evidence>
<dbReference type="InterPro" id="IPR016866">
    <property type="entry name" value="UCP028069"/>
</dbReference>
<feature type="transmembrane region" description="Helical" evidence="8">
    <location>
        <begin position="269"/>
        <end position="285"/>
    </location>
</feature>
<sequence>MKRILIVTALCLAFATTAWTADLRQAMESAETALAQRQATDKASRTRISGDRESLTREIRRLAGDIKRLKAQAIDETKRGETLKTRITDLTERRNKLDKEVGRIVAIVRTAAKNLRDLSLASPFSAFTPERLAHLETLADGTQFPGLEDLTSLFAYFTDEIARCSEVAIRTASVTGRDGISRELPILSAGPFMTLAVKEKDTEPLLYDAATLSFKELPAPPGRIFRWRLNRYVQGKTDTLALDLSAGAALDHLRRTPSFVERIQNGGPLVWPIVLIGLAGLFIGLERTLFLKKVHDNTDNTMGKVNELAGYGQWEECDLIVKEQKTTPVYNVLRKGLQARGERRQVLETILQEAILKELPRLERFLPFLGMLGAVAPLLGLLGTVTGMIDTFEVIHIAGTGDPRMMSGGISTALITTMLGLAVAIPIMLLHTVLNRRVEHIIGDMEEKAVALTNIVHRETIGCCAQGCTKQARA</sequence>
<dbReference type="RefSeq" id="WP_092212159.1">
    <property type="nucleotide sequence ID" value="NZ_FMUX01000013.1"/>
</dbReference>
<comment type="similarity">
    <text evidence="6">Belongs to the exbB/tolQ family.</text>
</comment>
<feature type="domain" description="MotA/TolQ/ExbB proton channel" evidence="10">
    <location>
        <begin position="327"/>
        <end position="446"/>
    </location>
</feature>
<dbReference type="PANTHER" id="PTHR30625:SF11">
    <property type="entry name" value="MOTA_TOLQ_EXBB PROTON CHANNEL DOMAIN-CONTAINING PROTEIN"/>
    <property type="match status" value="1"/>
</dbReference>
<dbReference type="InterPro" id="IPR017270">
    <property type="entry name" value="MotA/TolQ/ExbB-rel"/>
</dbReference>
<keyword evidence="3 8" id="KW-0812">Transmembrane</keyword>
<dbReference type="Proteomes" id="UP000198870">
    <property type="component" value="Unassembled WGS sequence"/>
</dbReference>
<dbReference type="InterPro" id="IPR002898">
    <property type="entry name" value="MotA_ExbB_proton_chnl"/>
</dbReference>
<keyword evidence="2" id="KW-1003">Cell membrane</keyword>
<dbReference type="InterPro" id="IPR050790">
    <property type="entry name" value="ExbB/TolQ_transport"/>
</dbReference>
<dbReference type="Pfam" id="PF11932">
    <property type="entry name" value="DUF3450"/>
    <property type="match status" value="1"/>
</dbReference>
<accession>A0A1G5H8T3</accession>